<sequence>MLHFNLIAAVCQNSGIGLNGDLPWSLKSEYEYFTQTTKRRSDIIKHNVVIMGRLTYLSIPKHERPLAERINVVLSTTLSPIDLPKDVLLFPNLESAMRRLEQTDLCERIETVWIVGGSGIYREAMSSPRCHRLYITIIKQHFNCDVFFPKIPNCFKEIEPDPETPLGVQEEHGVQYEYKIFQK</sequence>
<dbReference type="EC" id="1.5.1.3" evidence="3"/>
<evidence type="ECO:0000256" key="8">
    <source>
        <dbReference type="ARBA" id="ARBA00048873"/>
    </source>
</evidence>
<dbReference type="InterPro" id="IPR017925">
    <property type="entry name" value="DHFR_CS"/>
</dbReference>
<keyword evidence="5" id="KW-0521">NADP</keyword>
<protein>
    <recommendedName>
        <fullName evidence="3">dihydrofolate reductase</fullName>
        <ecNumber evidence="3">1.5.1.3</ecNumber>
    </recommendedName>
</protein>
<comment type="catalytic activity">
    <reaction evidence="8">
        <text>(6S)-5,6,7,8-tetrahydrofolate + NADP(+) = 7,8-dihydrofolate + NADPH + H(+)</text>
        <dbReference type="Rhea" id="RHEA:15009"/>
        <dbReference type="ChEBI" id="CHEBI:15378"/>
        <dbReference type="ChEBI" id="CHEBI:57451"/>
        <dbReference type="ChEBI" id="CHEBI:57453"/>
        <dbReference type="ChEBI" id="CHEBI:57783"/>
        <dbReference type="ChEBI" id="CHEBI:58349"/>
        <dbReference type="EC" id="1.5.1.3"/>
    </reaction>
</comment>
<name>A0A0A1XBS7_ZEUCU</name>
<reference evidence="11" key="2">
    <citation type="journal article" date="2015" name="Gigascience">
        <title>Reconstructing a comprehensive transcriptome assembly of a white-pupal translocated strain of the pest fruit fly Bactrocera cucurbitae.</title>
        <authorList>
            <person name="Sim S.B."/>
            <person name="Calla B."/>
            <person name="Hall B."/>
            <person name="DeRego T."/>
            <person name="Geib S.M."/>
        </authorList>
    </citation>
    <scope>NUCLEOTIDE SEQUENCE</scope>
</reference>
<dbReference type="OrthoDB" id="4664297at2759"/>
<reference evidence="11" key="1">
    <citation type="submission" date="2014-11" db="EMBL/GenBank/DDBJ databases">
        <authorList>
            <person name="Geib S."/>
        </authorList>
    </citation>
    <scope>NUCLEOTIDE SEQUENCE</scope>
</reference>
<evidence type="ECO:0000256" key="5">
    <source>
        <dbReference type="ARBA" id="ARBA00022857"/>
    </source>
</evidence>
<dbReference type="CDD" id="cd00209">
    <property type="entry name" value="DHFR"/>
    <property type="match status" value="1"/>
</dbReference>
<dbReference type="InterPro" id="IPR012259">
    <property type="entry name" value="DHFR"/>
</dbReference>
<accession>A0A0A1XBS7</accession>
<dbReference type="PANTHER" id="PTHR48069">
    <property type="entry name" value="DIHYDROFOLATE REDUCTASE"/>
    <property type="match status" value="1"/>
</dbReference>
<evidence type="ECO:0000256" key="9">
    <source>
        <dbReference type="RuleBase" id="RU004474"/>
    </source>
</evidence>
<dbReference type="GO" id="GO:0004146">
    <property type="term" value="F:dihydrofolate reductase activity"/>
    <property type="evidence" value="ECO:0007669"/>
    <property type="project" value="UniProtKB-EC"/>
</dbReference>
<dbReference type="Pfam" id="PF00186">
    <property type="entry name" value="DHFR_1"/>
    <property type="match status" value="1"/>
</dbReference>
<evidence type="ECO:0000256" key="1">
    <source>
        <dbReference type="ARBA" id="ARBA00004903"/>
    </source>
</evidence>
<organism evidence="11">
    <name type="scientific">Zeugodacus cucurbitae</name>
    <name type="common">Melon fruit fly</name>
    <name type="synonym">Bactrocera cucurbitae</name>
    <dbReference type="NCBI Taxonomy" id="28588"/>
    <lineage>
        <taxon>Eukaryota</taxon>
        <taxon>Metazoa</taxon>
        <taxon>Ecdysozoa</taxon>
        <taxon>Arthropoda</taxon>
        <taxon>Hexapoda</taxon>
        <taxon>Insecta</taxon>
        <taxon>Pterygota</taxon>
        <taxon>Neoptera</taxon>
        <taxon>Endopterygota</taxon>
        <taxon>Diptera</taxon>
        <taxon>Brachycera</taxon>
        <taxon>Muscomorpha</taxon>
        <taxon>Tephritoidea</taxon>
        <taxon>Tephritidae</taxon>
        <taxon>Zeugodacus</taxon>
        <taxon>Zeugodacus</taxon>
    </lineage>
</organism>
<dbReference type="GO" id="GO:0005739">
    <property type="term" value="C:mitochondrion"/>
    <property type="evidence" value="ECO:0007669"/>
    <property type="project" value="TreeGrafter"/>
</dbReference>
<evidence type="ECO:0000313" key="11">
    <source>
        <dbReference type="EMBL" id="JAD08401.1"/>
    </source>
</evidence>
<evidence type="ECO:0000256" key="6">
    <source>
        <dbReference type="ARBA" id="ARBA00023002"/>
    </source>
</evidence>
<dbReference type="Gene3D" id="3.40.430.10">
    <property type="entry name" value="Dihydrofolate Reductase, subunit A"/>
    <property type="match status" value="1"/>
</dbReference>
<dbReference type="EMBL" id="GBXI01005891">
    <property type="protein sequence ID" value="JAD08401.1"/>
    <property type="molecule type" value="Transcribed_RNA"/>
</dbReference>
<keyword evidence="4" id="KW-0554">One-carbon metabolism</keyword>
<evidence type="ECO:0000256" key="2">
    <source>
        <dbReference type="ARBA" id="ARBA00009539"/>
    </source>
</evidence>
<keyword evidence="6" id="KW-0560">Oxidoreductase</keyword>
<comment type="function">
    <text evidence="7">Key enzyme in folate metabolism. Catalyzes an essential reaction for de novo glycine and purine synthesis, and for DNA precursor synthesis.</text>
</comment>
<evidence type="ECO:0000256" key="3">
    <source>
        <dbReference type="ARBA" id="ARBA00012856"/>
    </source>
</evidence>
<dbReference type="SUPFAM" id="SSF53597">
    <property type="entry name" value="Dihydrofolate reductase-like"/>
    <property type="match status" value="1"/>
</dbReference>
<dbReference type="UniPathway" id="UPA00077">
    <property type="reaction ID" value="UER00158"/>
</dbReference>
<evidence type="ECO:0000256" key="4">
    <source>
        <dbReference type="ARBA" id="ARBA00022563"/>
    </source>
</evidence>
<dbReference type="GeneID" id="105214072"/>
<comment type="similarity">
    <text evidence="2 9">Belongs to the dihydrofolate reductase family.</text>
</comment>
<dbReference type="GO" id="GO:0006730">
    <property type="term" value="P:one-carbon metabolic process"/>
    <property type="evidence" value="ECO:0007669"/>
    <property type="project" value="UniProtKB-KW"/>
</dbReference>
<feature type="domain" description="DHFR" evidence="10">
    <location>
        <begin position="3"/>
        <end position="183"/>
    </location>
</feature>
<evidence type="ECO:0000256" key="7">
    <source>
        <dbReference type="ARBA" id="ARBA00025067"/>
    </source>
</evidence>
<dbReference type="GO" id="GO:0046654">
    <property type="term" value="P:tetrahydrofolate biosynthetic process"/>
    <property type="evidence" value="ECO:0007669"/>
    <property type="project" value="UniProtKB-UniPathway"/>
</dbReference>
<dbReference type="PRINTS" id="PR00070">
    <property type="entry name" value="DHFR"/>
</dbReference>
<evidence type="ECO:0000259" key="10">
    <source>
        <dbReference type="PROSITE" id="PS51330"/>
    </source>
</evidence>
<dbReference type="AlphaFoldDB" id="A0A0A1XBS7"/>
<dbReference type="InterPro" id="IPR001796">
    <property type="entry name" value="DHFR_dom"/>
</dbReference>
<dbReference type="GO" id="GO:0050661">
    <property type="term" value="F:NADP binding"/>
    <property type="evidence" value="ECO:0007669"/>
    <property type="project" value="InterPro"/>
</dbReference>
<dbReference type="GO" id="GO:0046452">
    <property type="term" value="P:dihydrofolate metabolic process"/>
    <property type="evidence" value="ECO:0007669"/>
    <property type="project" value="TreeGrafter"/>
</dbReference>
<dbReference type="PROSITE" id="PS51330">
    <property type="entry name" value="DHFR_2"/>
    <property type="match status" value="1"/>
</dbReference>
<proteinExistence type="inferred from homology"/>
<comment type="pathway">
    <text evidence="1">Cofactor biosynthesis; tetrahydrofolate biosynthesis; 5,6,7,8-tetrahydrofolate from 7,8-dihydrofolate: step 1/1.</text>
</comment>
<dbReference type="GO" id="GO:0046655">
    <property type="term" value="P:folic acid metabolic process"/>
    <property type="evidence" value="ECO:0007669"/>
    <property type="project" value="TreeGrafter"/>
</dbReference>
<dbReference type="PANTHER" id="PTHR48069:SF3">
    <property type="entry name" value="DIHYDROFOLATE REDUCTASE"/>
    <property type="match status" value="1"/>
</dbReference>
<dbReference type="InterPro" id="IPR024072">
    <property type="entry name" value="DHFR-like_dom_sf"/>
</dbReference>
<dbReference type="FunFam" id="3.40.430.10:FF:000002">
    <property type="entry name" value="Dihydrofolate reductase"/>
    <property type="match status" value="1"/>
</dbReference>
<dbReference type="PROSITE" id="PS00075">
    <property type="entry name" value="DHFR_1"/>
    <property type="match status" value="1"/>
</dbReference>
<gene>
    <name evidence="11" type="primary">Dhfr_3</name>
    <name evidence="11" type="ORF">g.5320</name>
</gene>